<reference evidence="9 10" key="1">
    <citation type="submission" date="2019-03" db="EMBL/GenBank/DDBJ databases">
        <title>Genomic Encyclopedia of Type Strains, Phase IV (KMG-IV): sequencing the most valuable type-strain genomes for metagenomic binning, comparative biology and taxonomic classification.</title>
        <authorList>
            <person name="Goeker M."/>
        </authorList>
    </citation>
    <scope>NUCLEOTIDE SEQUENCE [LARGE SCALE GENOMIC DNA]</scope>
    <source>
        <strain evidence="9 10">DSM 29487</strain>
    </source>
</reference>
<dbReference type="InterPro" id="IPR038763">
    <property type="entry name" value="DHH_sf"/>
</dbReference>
<dbReference type="InterPro" id="IPR003156">
    <property type="entry name" value="DHHA1_dom"/>
</dbReference>
<evidence type="ECO:0000259" key="8">
    <source>
        <dbReference type="Pfam" id="PF17768"/>
    </source>
</evidence>
<dbReference type="SUPFAM" id="SSF64182">
    <property type="entry name" value="DHH phosphoesterases"/>
    <property type="match status" value="1"/>
</dbReference>
<sequence length="540" mass="61756">MEYKTIESKNYQEIQNQYHINSLLAKIIESRHYDEKTMNSLMNPRLIYHDFSLFEEADMTLERIHEAIENEEKICIYGDYDCDGILATTILVQAFKELGVQVGYHIPNRFDDGYGLNIERVEQMAKRGYSLIITVDNGVKAFEAVERANELGIDVIITDHHQFDADLPDACTFIHTKLSPDYPFKEISGGFVAYKLASALLQKQDKYLYCLAAITTISDMMPLLDENRSLVKKALTFMNEEKYLPLELLLGDQKNYNTTTIGFTIAPKINSFGRLPEMCPPNILVKYFMKDAPRELMMKVSQMATSINAKRQAMTNEQYSLAHQSAGNDFLYWASEDVHEGLIGLIAGKYTRQYERPSFVMHYDKKAGIYKGSARSVDGFSLHEFFTTHSEQFVTYGGHALAGGFAVDEAHYESFYHCIEEKLKDVTLQATTSVLLIDEYDISVANIESLALLEPFGMANEEPIFLLKNAPIVQVYQLSQGKHLKLDIQFSNIKLSALFFQHGDMYEQLKNQKTVDLVGTLQINEFRNQRNINFMIKDII</sequence>
<organism evidence="9 10">
    <name type="scientific">Longibaculum muris</name>
    <dbReference type="NCBI Taxonomy" id="1796628"/>
    <lineage>
        <taxon>Bacteria</taxon>
        <taxon>Bacillati</taxon>
        <taxon>Bacillota</taxon>
        <taxon>Erysipelotrichia</taxon>
        <taxon>Erysipelotrichales</taxon>
        <taxon>Coprobacillaceae</taxon>
        <taxon>Longibaculum</taxon>
    </lineage>
</organism>
<dbReference type="Pfam" id="PF02272">
    <property type="entry name" value="DHHA1"/>
    <property type="match status" value="1"/>
</dbReference>
<evidence type="ECO:0000256" key="2">
    <source>
        <dbReference type="ARBA" id="ARBA00019841"/>
    </source>
</evidence>
<keyword evidence="10" id="KW-1185">Reference proteome</keyword>
<evidence type="ECO:0000256" key="4">
    <source>
        <dbReference type="ARBA" id="ARBA00022801"/>
    </source>
</evidence>
<evidence type="ECO:0000313" key="10">
    <source>
        <dbReference type="Proteomes" id="UP000295515"/>
    </source>
</evidence>
<dbReference type="Proteomes" id="UP000295515">
    <property type="component" value="Unassembled WGS sequence"/>
</dbReference>
<dbReference type="Gene3D" id="2.40.50.460">
    <property type="match status" value="1"/>
</dbReference>
<dbReference type="Pfam" id="PF17768">
    <property type="entry name" value="RecJ_OB"/>
    <property type="match status" value="1"/>
</dbReference>
<dbReference type="InterPro" id="IPR051673">
    <property type="entry name" value="SSDNA_exonuclease_RecJ"/>
</dbReference>
<dbReference type="PANTHER" id="PTHR30255">
    <property type="entry name" value="SINGLE-STRANDED-DNA-SPECIFIC EXONUCLEASE RECJ"/>
    <property type="match status" value="1"/>
</dbReference>
<evidence type="ECO:0000256" key="3">
    <source>
        <dbReference type="ARBA" id="ARBA00022722"/>
    </source>
</evidence>
<dbReference type="GO" id="GO:0003676">
    <property type="term" value="F:nucleic acid binding"/>
    <property type="evidence" value="ECO:0007669"/>
    <property type="project" value="InterPro"/>
</dbReference>
<comment type="caution">
    <text evidence="9">The sequence shown here is derived from an EMBL/GenBank/DDBJ whole genome shotgun (WGS) entry which is preliminary data.</text>
</comment>
<dbReference type="GO" id="GO:0006310">
    <property type="term" value="P:DNA recombination"/>
    <property type="evidence" value="ECO:0007669"/>
    <property type="project" value="InterPro"/>
</dbReference>
<dbReference type="InterPro" id="IPR004610">
    <property type="entry name" value="RecJ"/>
</dbReference>
<keyword evidence="3" id="KW-0540">Nuclease</keyword>
<protein>
    <recommendedName>
        <fullName evidence="2">Single-stranded-DNA-specific exonuclease RecJ</fullName>
    </recommendedName>
</protein>
<dbReference type="GO" id="GO:0008409">
    <property type="term" value="F:5'-3' exonuclease activity"/>
    <property type="evidence" value="ECO:0007669"/>
    <property type="project" value="InterPro"/>
</dbReference>
<feature type="domain" description="RecJ OB" evidence="8">
    <location>
        <begin position="438"/>
        <end position="538"/>
    </location>
</feature>
<evidence type="ECO:0000313" key="9">
    <source>
        <dbReference type="EMBL" id="TCW00920.1"/>
    </source>
</evidence>
<accession>A0A4R3Z5W3</accession>
<keyword evidence="4" id="KW-0378">Hydrolase</keyword>
<comment type="similarity">
    <text evidence="1">Belongs to the RecJ family.</text>
</comment>
<name>A0A4R3Z5W3_9FIRM</name>
<evidence type="ECO:0000259" key="7">
    <source>
        <dbReference type="Pfam" id="PF02272"/>
    </source>
</evidence>
<dbReference type="InterPro" id="IPR041122">
    <property type="entry name" value="RecJ_OB"/>
</dbReference>
<dbReference type="Pfam" id="PF01368">
    <property type="entry name" value="DHH"/>
    <property type="match status" value="1"/>
</dbReference>
<feature type="domain" description="DHHA1" evidence="7">
    <location>
        <begin position="331"/>
        <end position="424"/>
    </location>
</feature>
<gene>
    <name evidence="9" type="ORF">EDD60_10512</name>
</gene>
<dbReference type="NCBIfam" id="TIGR00644">
    <property type="entry name" value="recJ"/>
    <property type="match status" value="1"/>
</dbReference>
<dbReference type="Gene3D" id="3.90.1640.30">
    <property type="match status" value="1"/>
</dbReference>
<dbReference type="RefSeq" id="WP_066449466.1">
    <property type="nucleotide sequence ID" value="NZ_JADMQS010000007.1"/>
</dbReference>
<keyword evidence="5 9" id="KW-0269">Exonuclease</keyword>
<dbReference type="EMBL" id="SMCQ01000005">
    <property type="protein sequence ID" value="TCW00920.1"/>
    <property type="molecule type" value="Genomic_DNA"/>
</dbReference>
<dbReference type="AlphaFoldDB" id="A0A4R3Z5W3"/>
<feature type="domain" description="DDH" evidence="6">
    <location>
        <begin position="73"/>
        <end position="202"/>
    </location>
</feature>
<dbReference type="InterPro" id="IPR001667">
    <property type="entry name" value="DDH_dom"/>
</dbReference>
<evidence type="ECO:0000259" key="6">
    <source>
        <dbReference type="Pfam" id="PF01368"/>
    </source>
</evidence>
<proteinExistence type="inferred from homology"/>
<evidence type="ECO:0000256" key="1">
    <source>
        <dbReference type="ARBA" id="ARBA00005915"/>
    </source>
</evidence>
<dbReference type="GO" id="GO:0006281">
    <property type="term" value="P:DNA repair"/>
    <property type="evidence" value="ECO:0007669"/>
    <property type="project" value="InterPro"/>
</dbReference>
<dbReference type="GeneID" id="98914840"/>
<dbReference type="PANTHER" id="PTHR30255:SF2">
    <property type="entry name" value="SINGLE-STRANDED-DNA-SPECIFIC EXONUCLEASE RECJ"/>
    <property type="match status" value="1"/>
</dbReference>
<evidence type="ECO:0000256" key="5">
    <source>
        <dbReference type="ARBA" id="ARBA00022839"/>
    </source>
</evidence>